<dbReference type="AlphaFoldDB" id="A0A7R7GWB6"/>
<protein>
    <submittedName>
        <fullName evidence="1">Uncharacterized protein</fullName>
    </submittedName>
</protein>
<dbReference type="Gene3D" id="3.30.310.70">
    <property type="entry name" value="TT1751-like domain"/>
    <property type="match status" value="1"/>
</dbReference>
<evidence type="ECO:0000313" key="2">
    <source>
        <dbReference type="Proteomes" id="UP000595446"/>
    </source>
</evidence>
<dbReference type="Proteomes" id="UP000595446">
    <property type="component" value="Chromosome"/>
</dbReference>
<dbReference type="EMBL" id="AP024237">
    <property type="protein sequence ID" value="BCO37104.1"/>
    <property type="molecule type" value="Genomic_DNA"/>
</dbReference>
<gene>
    <name evidence="1" type="ORF">MHEC_35370</name>
</gene>
<dbReference type="InterPro" id="IPR035923">
    <property type="entry name" value="TT1751-like_sf"/>
</dbReference>
<accession>A0A7R7GWB6</accession>
<sequence>MGSRERGESRAEPTTAIALPAAVDTSFDDAVTDDRKALAHHVFGVLSEIDVEATLKAGLGQHMEDHLIRGRWPTSREPGPGALADAVTGLLQEALPEVSGAHRDGAGNVKRVARPRRQRLVSRTCSVLP</sequence>
<proteinExistence type="predicted"/>
<organism evidence="1 2">
    <name type="scientific">Mycobacterium heckeshornense</name>
    <dbReference type="NCBI Taxonomy" id="110505"/>
    <lineage>
        <taxon>Bacteria</taxon>
        <taxon>Bacillati</taxon>
        <taxon>Actinomycetota</taxon>
        <taxon>Actinomycetes</taxon>
        <taxon>Mycobacteriales</taxon>
        <taxon>Mycobacteriaceae</taxon>
        <taxon>Mycobacterium</taxon>
    </lineage>
</organism>
<reference evidence="1 2" key="1">
    <citation type="submission" date="2020-12" db="EMBL/GenBank/DDBJ databases">
        <title>Complete genome sequence of Mycobacterium heckeshornense JCM 15655T, closely related to a pathogenic non-tuberculous mycobacterial species Mycobacterium xenopi.</title>
        <authorList>
            <person name="Yoshida M."/>
            <person name="Fukano H."/>
            <person name="Asakura T."/>
            <person name="Suzuki M."/>
            <person name="Hoshino Y."/>
        </authorList>
    </citation>
    <scope>NUCLEOTIDE SEQUENCE [LARGE SCALE GENOMIC DNA]</scope>
    <source>
        <strain evidence="1 2">JCM 15655</strain>
    </source>
</reference>
<evidence type="ECO:0000313" key="1">
    <source>
        <dbReference type="EMBL" id="BCO37104.1"/>
    </source>
</evidence>
<keyword evidence="2" id="KW-1185">Reference proteome</keyword>
<name>A0A7R7GWB6_9MYCO</name>